<accession>A0A2I2FNM7</accession>
<proteinExistence type="predicted"/>
<dbReference type="RefSeq" id="XP_024676245.1">
    <property type="nucleotide sequence ID" value="XM_024820572.1"/>
</dbReference>
<keyword evidence="1" id="KW-1133">Transmembrane helix</keyword>
<evidence type="ECO:0000313" key="3">
    <source>
        <dbReference type="Proteomes" id="UP000234585"/>
    </source>
</evidence>
<keyword evidence="1" id="KW-0472">Membrane</keyword>
<evidence type="ECO:0000256" key="1">
    <source>
        <dbReference type="SAM" id="Phobius"/>
    </source>
</evidence>
<dbReference type="AlphaFoldDB" id="A0A2I2FNM7"/>
<evidence type="ECO:0000313" key="2">
    <source>
        <dbReference type="EMBL" id="PLB42233.1"/>
    </source>
</evidence>
<feature type="transmembrane region" description="Helical" evidence="1">
    <location>
        <begin position="43"/>
        <end position="63"/>
    </location>
</feature>
<keyword evidence="3" id="KW-1185">Reference proteome</keyword>
<name>A0A2I2FNM7_ASPCN</name>
<dbReference type="GeneID" id="36527732"/>
<keyword evidence="1" id="KW-0812">Transmembrane</keyword>
<protein>
    <submittedName>
        <fullName evidence="2">Uncharacterized protein</fullName>
    </submittedName>
</protein>
<dbReference type="Proteomes" id="UP000234585">
    <property type="component" value="Unassembled WGS sequence"/>
</dbReference>
<gene>
    <name evidence="2" type="ORF">BDW47DRAFT_98102</name>
</gene>
<dbReference type="EMBL" id="KZ559118">
    <property type="protein sequence ID" value="PLB42233.1"/>
    <property type="molecule type" value="Genomic_DNA"/>
</dbReference>
<organism evidence="2 3">
    <name type="scientific">Aspergillus candidus</name>
    <dbReference type="NCBI Taxonomy" id="41067"/>
    <lineage>
        <taxon>Eukaryota</taxon>
        <taxon>Fungi</taxon>
        <taxon>Dikarya</taxon>
        <taxon>Ascomycota</taxon>
        <taxon>Pezizomycotina</taxon>
        <taxon>Eurotiomycetes</taxon>
        <taxon>Eurotiomycetidae</taxon>
        <taxon>Eurotiales</taxon>
        <taxon>Aspergillaceae</taxon>
        <taxon>Aspergillus</taxon>
        <taxon>Aspergillus subgen. Circumdati</taxon>
    </lineage>
</organism>
<reference evidence="2 3" key="1">
    <citation type="submission" date="2017-12" db="EMBL/GenBank/DDBJ databases">
        <authorList>
            <consortium name="DOE Joint Genome Institute"/>
            <person name="Haridas S."/>
            <person name="Kjaerbolling I."/>
            <person name="Vesth T.C."/>
            <person name="Frisvad J.C."/>
            <person name="Nybo J.L."/>
            <person name="Theobald S."/>
            <person name="Kuo A."/>
            <person name="Bowyer P."/>
            <person name="Matsuda Y."/>
            <person name="Mondo S."/>
            <person name="Lyhne E.K."/>
            <person name="Kogle M.E."/>
            <person name="Clum A."/>
            <person name="Lipzen A."/>
            <person name="Salamov A."/>
            <person name="Ngan C.Y."/>
            <person name="Daum C."/>
            <person name="Chiniquy J."/>
            <person name="Barry K."/>
            <person name="LaButti K."/>
            <person name="Simmons B.A."/>
            <person name="Magnuson J.K."/>
            <person name="Mortensen U.H."/>
            <person name="Larsen T.O."/>
            <person name="Grigoriev I.V."/>
            <person name="Baker S.E."/>
            <person name="Andersen M.R."/>
            <person name="Nordberg H.P."/>
            <person name="Cantor M.N."/>
            <person name="Hua S.X."/>
        </authorList>
    </citation>
    <scope>NUCLEOTIDE SEQUENCE [LARGE SCALE GENOMIC DNA]</scope>
    <source>
        <strain evidence="2 3">CBS 102.13</strain>
    </source>
</reference>
<sequence>MVAIAVCGWKGFMEPLLSLHNTGAPIWHQSHASGHMTPNPNMATYKTGLLPVICSALIQYFVVRTWQEKEKKKSIKNIKLREVVGISRNKAIAT</sequence>